<organism evidence="1 2">
    <name type="scientific">Phaeosphaeria nodorum (strain SN15 / ATCC MYA-4574 / FGSC 10173)</name>
    <name type="common">Glume blotch fungus</name>
    <name type="synonym">Parastagonospora nodorum</name>
    <dbReference type="NCBI Taxonomy" id="321614"/>
    <lineage>
        <taxon>Eukaryota</taxon>
        <taxon>Fungi</taxon>
        <taxon>Dikarya</taxon>
        <taxon>Ascomycota</taxon>
        <taxon>Pezizomycotina</taxon>
        <taxon>Dothideomycetes</taxon>
        <taxon>Pleosporomycetidae</taxon>
        <taxon>Pleosporales</taxon>
        <taxon>Pleosporineae</taxon>
        <taxon>Phaeosphaeriaceae</taxon>
        <taxon>Parastagonospora</taxon>
    </lineage>
</organism>
<accession>Q0USC0</accession>
<sequence length="74" mass="8136">MTCGICVLAFYSLPRLHAVHKTLLVASSSSAKLYEDGYRSPYSLESSIRTTKLLHSVVKSPRAMHSDISTSHQA</sequence>
<protein>
    <submittedName>
        <fullName evidence="1">Uncharacterized protein</fullName>
    </submittedName>
</protein>
<dbReference type="AlphaFoldDB" id="Q0USC0"/>
<evidence type="ECO:0000313" key="2">
    <source>
        <dbReference type="Proteomes" id="UP000001055"/>
    </source>
</evidence>
<name>Q0USC0_PHANO</name>
<evidence type="ECO:0000313" key="1">
    <source>
        <dbReference type="EMBL" id="EAT87735.1"/>
    </source>
</evidence>
<dbReference type="EMBL" id="CH445331">
    <property type="protein sequence ID" value="EAT87735.1"/>
    <property type="molecule type" value="Genomic_DNA"/>
</dbReference>
<dbReference type="InParanoid" id="Q0USC0"/>
<dbReference type="KEGG" id="pno:SNOG_05344"/>
<dbReference type="HOGENOM" id="CLU_2688630_0_0_1"/>
<dbReference type="GeneID" id="5972625"/>
<dbReference type="Proteomes" id="UP000001055">
    <property type="component" value="Unassembled WGS sequence"/>
</dbReference>
<dbReference type="RefSeq" id="XP_001795750.1">
    <property type="nucleotide sequence ID" value="XM_001795698.1"/>
</dbReference>
<gene>
    <name evidence="1" type="ORF">SNOG_05344</name>
</gene>
<proteinExistence type="predicted"/>
<reference evidence="2" key="1">
    <citation type="journal article" date="2007" name="Plant Cell">
        <title>Dothideomycete-plant interactions illuminated by genome sequencing and EST analysis of the wheat pathogen Stagonospora nodorum.</title>
        <authorList>
            <person name="Hane J.K."/>
            <person name="Lowe R.G."/>
            <person name="Solomon P.S."/>
            <person name="Tan K.C."/>
            <person name="Schoch C.L."/>
            <person name="Spatafora J.W."/>
            <person name="Crous P.W."/>
            <person name="Kodira C."/>
            <person name="Birren B.W."/>
            <person name="Galagan J.E."/>
            <person name="Torriani S.F."/>
            <person name="McDonald B.A."/>
            <person name="Oliver R.P."/>
        </authorList>
    </citation>
    <scope>NUCLEOTIDE SEQUENCE [LARGE SCALE GENOMIC DNA]</scope>
    <source>
        <strain evidence="2">SN15 / ATCC MYA-4574 / FGSC 10173</strain>
    </source>
</reference>